<reference evidence="4 5" key="1">
    <citation type="submission" date="2016-03" db="EMBL/GenBank/DDBJ databases">
        <authorList>
            <person name="Ploux O."/>
        </authorList>
    </citation>
    <scope>NUCLEOTIDE SEQUENCE [LARGE SCALE GENOMIC DNA]</scope>
    <source>
        <strain evidence="4 5">R0</strain>
    </source>
</reference>
<dbReference type="SUPFAM" id="SSF52172">
    <property type="entry name" value="CheY-like"/>
    <property type="match status" value="1"/>
</dbReference>
<keyword evidence="5" id="KW-1185">Reference proteome</keyword>
<organism evidence="4 5">
    <name type="scientific">Bdellovibrio bacteriovorus</name>
    <dbReference type="NCBI Taxonomy" id="959"/>
    <lineage>
        <taxon>Bacteria</taxon>
        <taxon>Pseudomonadati</taxon>
        <taxon>Bdellovibrionota</taxon>
        <taxon>Bdellovibrionia</taxon>
        <taxon>Bdellovibrionales</taxon>
        <taxon>Pseudobdellovibrionaceae</taxon>
        <taxon>Bdellovibrio</taxon>
    </lineage>
</organism>
<feature type="modified residue" description="4-aspartylphosphate" evidence="2">
    <location>
        <position position="65"/>
    </location>
</feature>
<evidence type="ECO:0000256" key="2">
    <source>
        <dbReference type="PROSITE-ProRule" id="PRU00169"/>
    </source>
</evidence>
<dbReference type="InterPro" id="IPR011006">
    <property type="entry name" value="CheY-like_superfamily"/>
</dbReference>
<dbReference type="InterPro" id="IPR001789">
    <property type="entry name" value="Sig_transdc_resp-reg_receiver"/>
</dbReference>
<feature type="domain" description="Response regulatory" evidence="3">
    <location>
        <begin position="16"/>
        <end position="137"/>
    </location>
</feature>
<dbReference type="GO" id="GO:0000160">
    <property type="term" value="P:phosphorelay signal transduction system"/>
    <property type="evidence" value="ECO:0007669"/>
    <property type="project" value="InterPro"/>
</dbReference>
<evidence type="ECO:0000259" key="3">
    <source>
        <dbReference type="PROSITE" id="PS50110"/>
    </source>
</evidence>
<keyword evidence="1 2" id="KW-0597">Phosphoprotein</keyword>
<protein>
    <recommendedName>
        <fullName evidence="3">Response regulatory domain-containing protein</fullName>
    </recommendedName>
</protein>
<name>A0A150WLG9_BDEBC</name>
<dbReference type="SMART" id="SM00448">
    <property type="entry name" value="REC"/>
    <property type="match status" value="1"/>
</dbReference>
<comment type="caution">
    <text evidence="4">The sequence shown here is derived from an EMBL/GenBank/DDBJ whole genome shotgun (WGS) entry which is preliminary data.</text>
</comment>
<sequence>MQKMRQDLNPTTTTPKVLAIDDCIDSIRLLSTILSHYHCDLDLAFDGQDAIPLLQSQNFDLVILDWQMPKMGGQETLLLLEQIVPPSRKKSPTPVLLYTSSHYSQITLPELRQFKYAGWIDKQSSFNSKFRSIGNALALI</sequence>
<dbReference type="Gene3D" id="3.40.50.2300">
    <property type="match status" value="1"/>
</dbReference>
<evidence type="ECO:0000313" key="4">
    <source>
        <dbReference type="EMBL" id="KYG64784.1"/>
    </source>
</evidence>
<gene>
    <name evidence="4" type="ORF">AZI86_11305</name>
</gene>
<dbReference type="Pfam" id="PF00072">
    <property type="entry name" value="Response_reg"/>
    <property type="match status" value="1"/>
</dbReference>
<dbReference type="InterPro" id="IPR050595">
    <property type="entry name" value="Bact_response_regulator"/>
</dbReference>
<dbReference type="Proteomes" id="UP000075320">
    <property type="component" value="Unassembled WGS sequence"/>
</dbReference>
<dbReference type="PANTHER" id="PTHR44591:SF3">
    <property type="entry name" value="RESPONSE REGULATORY DOMAIN-CONTAINING PROTEIN"/>
    <property type="match status" value="1"/>
</dbReference>
<dbReference type="PROSITE" id="PS50110">
    <property type="entry name" value="RESPONSE_REGULATORY"/>
    <property type="match status" value="1"/>
</dbReference>
<proteinExistence type="predicted"/>
<dbReference type="PANTHER" id="PTHR44591">
    <property type="entry name" value="STRESS RESPONSE REGULATOR PROTEIN 1"/>
    <property type="match status" value="1"/>
</dbReference>
<dbReference type="AlphaFoldDB" id="A0A150WLG9"/>
<dbReference type="EMBL" id="LUKE01000002">
    <property type="protein sequence ID" value="KYG64784.1"/>
    <property type="molecule type" value="Genomic_DNA"/>
</dbReference>
<evidence type="ECO:0000256" key="1">
    <source>
        <dbReference type="ARBA" id="ARBA00022553"/>
    </source>
</evidence>
<accession>A0A150WLG9</accession>
<evidence type="ECO:0000313" key="5">
    <source>
        <dbReference type="Proteomes" id="UP000075320"/>
    </source>
</evidence>